<accession>A0AB39IB02</accession>
<dbReference type="RefSeq" id="WP_231353415.1">
    <property type="nucleotide sequence ID" value="NZ_CP162607.1"/>
</dbReference>
<dbReference type="Pfam" id="PF00132">
    <property type="entry name" value="Hexapep"/>
    <property type="match status" value="1"/>
</dbReference>
<dbReference type="GO" id="GO:0016746">
    <property type="term" value="F:acyltransferase activity"/>
    <property type="evidence" value="ECO:0007669"/>
    <property type="project" value="UniProtKB-KW"/>
</dbReference>
<dbReference type="InterPro" id="IPR001451">
    <property type="entry name" value="Hexapep"/>
</dbReference>
<name>A0AB39IB02_9PSED</name>
<reference evidence="2" key="1">
    <citation type="submission" date="2024-07" db="EMBL/GenBank/DDBJ databases">
        <title>Identification and characteristics of a novel species of coltsfoot's symbiotic bacteria.</title>
        <authorList>
            <person name="Juszczyk A."/>
            <person name="Jasielczuk I."/>
            <person name="Gurgul A."/>
            <person name="Rogala M."/>
            <person name="Kowalczyk A."/>
            <person name="Szmatola T."/>
            <person name="Kosecka-Strojek M."/>
            <person name="Arent Z."/>
            <person name="Latowski D."/>
        </authorList>
    </citation>
    <scope>NUCLEOTIDE SEQUENCE</scope>
    <source>
        <strain evidence="2">Hg7Tf</strain>
    </source>
</reference>
<dbReference type="PANTHER" id="PTHR43300">
    <property type="entry name" value="ACETYLTRANSFERASE"/>
    <property type="match status" value="1"/>
</dbReference>
<organism evidence="2">
    <name type="scientific">Pseudomonas sp. Hg7Tf</name>
    <dbReference type="NCBI Taxonomy" id="3236988"/>
    <lineage>
        <taxon>Bacteria</taxon>
        <taxon>Pseudomonadati</taxon>
        <taxon>Pseudomonadota</taxon>
        <taxon>Gammaproteobacteria</taxon>
        <taxon>Pseudomonadales</taxon>
        <taxon>Pseudomonadaceae</taxon>
        <taxon>Pseudomonas</taxon>
    </lineage>
</organism>
<dbReference type="SUPFAM" id="SSF51161">
    <property type="entry name" value="Trimeric LpxA-like enzymes"/>
    <property type="match status" value="1"/>
</dbReference>
<evidence type="ECO:0000256" key="1">
    <source>
        <dbReference type="ARBA" id="ARBA00007274"/>
    </source>
</evidence>
<dbReference type="EMBL" id="CP162607">
    <property type="protein sequence ID" value="XDK39704.1"/>
    <property type="molecule type" value="Genomic_DNA"/>
</dbReference>
<dbReference type="EC" id="2.3.1.-" evidence="2"/>
<sequence>MEWIALALSLCSLLIVIFYVKWGNPNARNRRRKARLKQVPEFDRGAYVFKKKYPQYAYGTGTYGLPTVKDFGDGTTLKIGAYSSIASGVLIVLGGHHRTDWVTTYPFPAKLSEAAHISDYGGSRGDVIIGNDVWLCSQCTILSGVTVGTGAVVAASTVVTRDVAPYSIVAGNPARVVGWRFDERVRAELLASQWWEWPKEEVTQVVGLLCNDNIENFLAYARKRNAVPATA</sequence>
<protein>
    <submittedName>
        <fullName evidence="2">CatB-related O-acetyltransferase</fullName>
        <ecNumber evidence="2">2.3.1.-</ecNumber>
    </submittedName>
</protein>
<dbReference type="InterPro" id="IPR050179">
    <property type="entry name" value="Trans_hexapeptide_repeat"/>
</dbReference>
<keyword evidence="2" id="KW-0808">Transferase</keyword>
<dbReference type="PANTHER" id="PTHR43300:SF11">
    <property type="entry name" value="ACETYLTRANSFERASE RV3034C-RELATED"/>
    <property type="match status" value="1"/>
</dbReference>
<proteinExistence type="inferred from homology"/>
<keyword evidence="2" id="KW-0012">Acyltransferase</keyword>
<dbReference type="CDD" id="cd03349">
    <property type="entry name" value="LbH_XAT"/>
    <property type="match status" value="1"/>
</dbReference>
<dbReference type="Gene3D" id="2.160.10.10">
    <property type="entry name" value="Hexapeptide repeat proteins"/>
    <property type="match status" value="1"/>
</dbReference>
<comment type="similarity">
    <text evidence="1">Belongs to the transferase hexapeptide repeat family.</text>
</comment>
<evidence type="ECO:0000313" key="2">
    <source>
        <dbReference type="EMBL" id="XDK39704.1"/>
    </source>
</evidence>
<gene>
    <name evidence="2" type="ORF">AB4Y39_24155</name>
</gene>
<dbReference type="AlphaFoldDB" id="A0AB39IB02"/>
<dbReference type="InterPro" id="IPR011004">
    <property type="entry name" value="Trimer_LpxA-like_sf"/>
</dbReference>